<keyword evidence="2" id="KW-0813">Transport</keyword>
<keyword evidence="5 6" id="KW-0472">Membrane</keyword>
<protein>
    <submittedName>
        <fullName evidence="8">Cation transporter</fullName>
    </submittedName>
</protein>
<gene>
    <name evidence="8" type="ORF">H2O73_00400</name>
</gene>
<reference evidence="8 9" key="1">
    <citation type="submission" date="2020-07" db="EMBL/GenBank/DDBJ databases">
        <title>Vibrio marinisediminis sp. nov., isolated from marine sediment.</title>
        <authorList>
            <person name="Ji X."/>
        </authorList>
    </citation>
    <scope>NUCLEOTIDE SEQUENCE [LARGE SCALE GENOMIC DNA]</scope>
    <source>
        <strain evidence="8 9">404</strain>
    </source>
</reference>
<comment type="subcellular location">
    <subcellularLocation>
        <location evidence="1">Membrane</location>
        <topology evidence="1">Multi-pass membrane protein</topology>
    </subcellularLocation>
</comment>
<dbReference type="PANTHER" id="PTHR43840">
    <property type="entry name" value="MITOCHONDRIAL METAL TRANSPORTER 1-RELATED"/>
    <property type="match status" value="1"/>
</dbReference>
<evidence type="ECO:0000256" key="4">
    <source>
        <dbReference type="ARBA" id="ARBA00022989"/>
    </source>
</evidence>
<dbReference type="InterPro" id="IPR027469">
    <property type="entry name" value="Cation_efflux_TMD_sf"/>
</dbReference>
<feature type="transmembrane region" description="Helical" evidence="6">
    <location>
        <begin position="44"/>
        <end position="64"/>
    </location>
</feature>
<dbReference type="InterPro" id="IPR058533">
    <property type="entry name" value="Cation_efflux_TM"/>
</dbReference>
<name>A0A7W2FMI7_9VIBR</name>
<feature type="transmembrane region" description="Helical" evidence="6">
    <location>
        <begin position="156"/>
        <end position="174"/>
    </location>
</feature>
<accession>A0A7W2FMI7</accession>
<organism evidence="8 9">
    <name type="scientific">Vibrio marinisediminis</name>
    <dbReference type="NCBI Taxonomy" id="2758441"/>
    <lineage>
        <taxon>Bacteria</taxon>
        <taxon>Pseudomonadati</taxon>
        <taxon>Pseudomonadota</taxon>
        <taxon>Gammaproteobacteria</taxon>
        <taxon>Vibrionales</taxon>
        <taxon>Vibrionaceae</taxon>
        <taxon>Vibrio</taxon>
    </lineage>
</organism>
<keyword evidence="3 6" id="KW-0812">Transmembrane</keyword>
<feature type="transmembrane region" description="Helical" evidence="6">
    <location>
        <begin position="116"/>
        <end position="135"/>
    </location>
</feature>
<comment type="caution">
    <text evidence="8">The sequence shown here is derived from an EMBL/GenBank/DDBJ whole genome shotgun (WGS) entry which is preliminary data.</text>
</comment>
<evidence type="ECO:0000256" key="2">
    <source>
        <dbReference type="ARBA" id="ARBA00022448"/>
    </source>
</evidence>
<dbReference type="InterPro" id="IPR050291">
    <property type="entry name" value="CDF_Transporter"/>
</dbReference>
<dbReference type="GO" id="GO:0015341">
    <property type="term" value="F:zinc efflux antiporter activity"/>
    <property type="evidence" value="ECO:0007669"/>
    <property type="project" value="TreeGrafter"/>
</dbReference>
<dbReference type="EMBL" id="JACFYF010000001">
    <property type="protein sequence ID" value="MBA5760788.1"/>
    <property type="molecule type" value="Genomic_DNA"/>
</dbReference>
<sequence length="297" mass="32674">MCAQTSLNEKRILSFSALLASGFAVGGLVVGIWMGSLVIVFDGVYSLVSLLLTLLSLAASRYISRPSQGQFQFGKAVIEPVVIAIKGGVILSIVLYSLYSAITAMFSGGREVDTSIASLFGLVNVIGCGYGWWYINQKSKLFSSGLIEAESKQWQMDTLLSVAVTLGFFAAYGLTLTPFAHYSIYADPMMMILMSFYFIKVPSEMIIQALRELLMMKPDRKIHDAVDHEVAEIGKQFNQPMALNGVAKVGQELWVNIDIHCDSKQLELAEVEKAQRLLKHKLSSLNLDLQLTMNVAI</sequence>
<evidence type="ECO:0000313" key="8">
    <source>
        <dbReference type="EMBL" id="MBA5760788.1"/>
    </source>
</evidence>
<dbReference type="PANTHER" id="PTHR43840:SF15">
    <property type="entry name" value="MITOCHONDRIAL METAL TRANSPORTER 1-RELATED"/>
    <property type="match status" value="1"/>
</dbReference>
<evidence type="ECO:0000256" key="5">
    <source>
        <dbReference type="ARBA" id="ARBA00023136"/>
    </source>
</evidence>
<dbReference type="GO" id="GO:0015086">
    <property type="term" value="F:cadmium ion transmembrane transporter activity"/>
    <property type="evidence" value="ECO:0007669"/>
    <property type="project" value="TreeGrafter"/>
</dbReference>
<dbReference type="AlphaFoldDB" id="A0A7W2FMI7"/>
<dbReference type="Gene3D" id="1.20.1510.10">
    <property type="entry name" value="Cation efflux protein transmembrane domain"/>
    <property type="match status" value="1"/>
</dbReference>
<feature type="domain" description="Cation efflux protein transmembrane" evidence="7">
    <location>
        <begin position="16"/>
        <end position="214"/>
    </location>
</feature>
<feature type="transmembrane region" description="Helical" evidence="6">
    <location>
        <begin position="76"/>
        <end position="96"/>
    </location>
</feature>
<dbReference type="GO" id="GO:0005886">
    <property type="term" value="C:plasma membrane"/>
    <property type="evidence" value="ECO:0007669"/>
    <property type="project" value="TreeGrafter"/>
</dbReference>
<keyword evidence="4 6" id="KW-1133">Transmembrane helix</keyword>
<keyword evidence="9" id="KW-1185">Reference proteome</keyword>
<dbReference type="GO" id="GO:0015093">
    <property type="term" value="F:ferrous iron transmembrane transporter activity"/>
    <property type="evidence" value="ECO:0007669"/>
    <property type="project" value="TreeGrafter"/>
</dbReference>
<proteinExistence type="predicted"/>
<dbReference type="SUPFAM" id="SSF161111">
    <property type="entry name" value="Cation efflux protein transmembrane domain-like"/>
    <property type="match status" value="1"/>
</dbReference>
<dbReference type="RefSeq" id="WP_182105429.1">
    <property type="nucleotide sequence ID" value="NZ_JACFYF010000001.1"/>
</dbReference>
<evidence type="ECO:0000259" key="7">
    <source>
        <dbReference type="Pfam" id="PF01545"/>
    </source>
</evidence>
<evidence type="ECO:0000256" key="1">
    <source>
        <dbReference type="ARBA" id="ARBA00004141"/>
    </source>
</evidence>
<evidence type="ECO:0000256" key="3">
    <source>
        <dbReference type="ARBA" id="ARBA00022692"/>
    </source>
</evidence>
<dbReference type="GO" id="GO:0006882">
    <property type="term" value="P:intracellular zinc ion homeostasis"/>
    <property type="evidence" value="ECO:0007669"/>
    <property type="project" value="TreeGrafter"/>
</dbReference>
<dbReference type="Pfam" id="PF01545">
    <property type="entry name" value="Cation_efflux"/>
    <property type="match status" value="1"/>
</dbReference>
<evidence type="ECO:0000256" key="6">
    <source>
        <dbReference type="SAM" id="Phobius"/>
    </source>
</evidence>
<evidence type="ECO:0000313" key="9">
    <source>
        <dbReference type="Proteomes" id="UP000571701"/>
    </source>
</evidence>
<feature type="transmembrane region" description="Helical" evidence="6">
    <location>
        <begin position="12"/>
        <end position="38"/>
    </location>
</feature>
<dbReference type="Proteomes" id="UP000571701">
    <property type="component" value="Unassembled WGS sequence"/>
</dbReference>